<evidence type="ECO:0000313" key="10">
    <source>
        <dbReference type="Proteomes" id="UP001331761"/>
    </source>
</evidence>
<dbReference type="EMBL" id="WIXE01014762">
    <property type="protein sequence ID" value="KAK5974026.1"/>
    <property type="molecule type" value="Genomic_DNA"/>
</dbReference>
<evidence type="ECO:0000256" key="2">
    <source>
        <dbReference type="ARBA" id="ARBA00022723"/>
    </source>
</evidence>
<feature type="domain" description="Peptidase M12A" evidence="8">
    <location>
        <begin position="144"/>
        <end position="244"/>
    </location>
</feature>
<reference evidence="9 10" key="1">
    <citation type="submission" date="2019-10" db="EMBL/GenBank/DDBJ databases">
        <title>Assembly and Annotation for the nematode Trichostrongylus colubriformis.</title>
        <authorList>
            <person name="Martin J."/>
        </authorList>
    </citation>
    <scope>NUCLEOTIDE SEQUENCE [LARGE SCALE GENOMIC DNA]</scope>
    <source>
        <strain evidence="9">G859</strain>
        <tissue evidence="9">Whole worm</tissue>
    </source>
</reference>
<comment type="caution">
    <text evidence="6">Lacks conserved residue(s) required for the propagation of feature annotation.</text>
</comment>
<comment type="caution">
    <text evidence="9">The sequence shown here is derived from an EMBL/GenBank/DDBJ whole genome shotgun (WGS) entry which is preliminary data.</text>
</comment>
<keyword evidence="3" id="KW-0378">Hydrolase</keyword>
<dbReference type="GO" id="GO:0006508">
    <property type="term" value="P:proteolysis"/>
    <property type="evidence" value="ECO:0007669"/>
    <property type="project" value="UniProtKB-KW"/>
</dbReference>
<dbReference type="GO" id="GO:0004222">
    <property type="term" value="F:metalloendopeptidase activity"/>
    <property type="evidence" value="ECO:0007669"/>
    <property type="project" value="InterPro"/>
</dbReference>
<organism evidence="9 10">
    <name type="scientific">Trichostrongylus colubriformis</name>
    <name type="common">Black scour worm</name>
    <dbReference type="NCBI Taxonomy" id="6319"/>
    <lineage>
        <taxon>Eukaryota</taxon>
        <taxon>Metazoa</taxon>
        <taxon>Ecdysozoa</taxon>
        <taxon>Nematoda</taxon>
        <taxon>Chromadorea</taxon>
        <taxon>Rhabditida</taxon>
        <taxon>Rhabditina</taxon>
        <taxon>Rhabditomorpha</taxon>
        <taxon>Strongyloidea</taxon>
        <taxon>Trichostrongylidae</taxon>
        <taxon>Trichostrongylus</taxon>
    </lineage>
</organism>
<dbReference type="InterPro" id="IPR001506">
    <property type="entry name" value="Peptidase_M12A"/>
</dbReference>
<keyword evidence="4" id="KW-0862">Zinc</keyword>
<evidence type="ECO:0000256" key="4">
    <source>
        <dbReference type="ARBA" id="ARBA00022833"/>
    </source>
</evidence>
<gene>
    <name evidence="9" type="ORF">GCK32_003899</name>
</gene>
<keyword evidence="2" id="KW-0479">Metal-binding</keyword>
<keyword evidence="7" id="KW-0732">Signal</keyword>
<dbReference type="PANTHER" id="PTHR10127:SF780">
    <property type="entry name" value="METALLOENDOPEPTIDASE"/>
    <property type="match status" value="1"/>
</dbReference>
<dbReference type="InterPro" id="IPR024079">
    <property type="entry name" value="MetalloPept_cat_dom_sf"/>
</dbReference>
<feature type="signal peptide" evidence="7">
    <location>
        <begin position="1"/>
        <end position="16"/>
    </location>
</feature>
<feature type="chain" id="PRO_5043048972" evidence="7">
    <location>
        <begin position="17"/>
        <end position="244"/>
    </location>
</feature>
<dbReference type="SUPFAM" id="SSF55486">
    <property type="entry name" value="Metalloproteases ('zincins'), catalytic domain"/>
    <property type="match status" value="1"/>
</dbReference>
<protein>
    <submittedName>
        <fullName evidence="9">Astacin</fullName>
    </submittedName>
</protein>
<dbReference type="Proteomes" id="UP001331761">
    <property type="component" value="Unassembled WGS sequence"/>
</dbReference>
<dbReference type="GO" id="GO:0046872">
    <property type="term" value="F:metal ion binding"/>
    <property type="evidence" value="ECO:0007669"/>
    <property type="project" value="UniProtKB-KW"/>
</dbReference>
<dbReference type="PROSITE" id="PS51864">
    <property type="entry name" value="ASTACIN"/>
    <property type="match status" value="1"/>
</dbReference>
<evidence type="ECO:0000256" key="1">
    <source>
        <dbReference type="ARBA" id="ARBA00022670"/>
    </source>
</evidence>
<sequence>MRLILLLLISAVTIHALDFKHLLTKTGNFIEKLSEKTLSNFMKLFERTGITSFGGRLAEMRSKMWNKLKPRLPKKKNKEVGEKIEKIEAKGNDTTKGWEHSVHKVNAKKKVSESLFQSDILLTRQQVDEIMENIENEGGRYKRQALVDDSYPDTMWQKGVFYRFRKSTAKHTKRVFRLAVKQWQEATCIDFFEKKHRKGNDSIEVVEEDGCWSLIGRAGGKQPLSLGNGCDEVKRLFFITFPWK</sequence>
<evidence type="ECO:0000256" key="7">
    <source>
        <dbReference type="SAM" id="SignalP"/>
    </source>
</evidence>
<accession>A0AAN8IHQ7</accession>
<proteinExistence type="predicted"/>
<keyword evidence="5" id="KW-0482">Metalloprotease</keyword>
<dbReference type="AlphaFoldDB" id="A0AAN8IHQ7"/>
<dbReference type="PANTHER" id="PTHR10127">
    <property type="entry name" value="DISCOIDIN, CUB, EGF, LAMININ , AND ZINC METALLOPROTEASE DOMAIN CONTAINING"/>
    <property type="match status" value="1"/>
</dbReference>
<evidence type="ECO:0000256" key="3">
    <source>
        <dbReference type="ARBA" id="ARBA00022801"/>
    </source>
</evidence>
<evidence type="ECO:0000256" key="6">
    <source>
        <dbReference type="PROSITE-ProRule" id="PRU01211"/>
    </source>
</evidence>
<dbReference type="Gene3D" id="3.40.390.10">
    <property type="entry name" value="Collagenase (Catalytic Domain)"/>
    <property type="match status" value="1"/>
</dbReference>
<keyword evidence="1" id="KW-0645">Protease</keyword>
<name>A0AAN8IHQ7_TRICO</name>
<dbReference type="Pfam" id="PF01400">
    <property type="entry name" value="Astacin"/>
    <property type="match status" value="1"/>
</dbReference>
<keyword evidence="10" id="KW-1185">Reference proteome</keyword>
<evidence type="ECO:0000313" key="9">
    <source>
        <dbReference type="EMBL" id="KAK5974026.1"/>
    </source>
</evidence>
<evidence type="ECO:0000259" key="8">
    <source>
        <dbReference type="PROSITE" id="PS51864"/>
    </source>
</evidence>
<evidence type="ECO:0000256" key="5">
    <source>
        <dbReference type="ARBA" id="ARBA00023049"/>
    </source>
</evidence>